<proteinExistence type="predicted"/>
<dbReference type="Proteomes" id="UP000828390">
    <property type="component" value="Unassembled WGS sequence"/>
</dbReference>
<dbReference type="InterPro" id="IPR051177">
    <property type="entry name" value="CIK-Related_Protein"/>
</dbReference>
<accession>A0A9D4N216</accession>
<sequence>MFAFRPWEIDVHAYAQPCLDYLAPEYVLTESCSLASDMFSMGVLIYAMFNSGKPLYDCSNQLSVFRKNAEEVNWSFMGI</sequence>
<protein>
    <recommendedName>
        <fullName evidence="1">Serine-threonine/tyrosine-protein kinase catalytic domain-containing protein</fullName>
    </recommendedName>
</protein>
<dbReference type="PANTHER" id="PTHR12984:SF6">
    <property type="entry name" value="SCY1-LIKE PROTEIN 2"/>
    <property type="match status" value="1"/>
</dbReference>
<dbReference type="InterPro" id="IPR011009">
    <property type="entry name" value="Kinase-like_dom_sf"/>
</dbReference>
<reference evidence="2" key="1">
    <citation type="journal article" date="2019" name="bioRxiv">
        <title>The Genome of the Zebra Mussel, Dreissena polymorpha: A Resource for Invasive Species Research.</title>
        <authorList>
            <person name="McCartney M.A."/>
            <person name="Auch B."/>
            <person name="Kono T."/>
            <person name="Mallez S."/>
            <person name="Zhang Y."/>
            <person name="Obille A."/>
            <person name="Becker A."/>
            <person name="Abrahante J.E."/>
            <person name="Garbe J."/>
            <person name="Badalamenti J.P."/>
            <person name="Herman A."/>
            <person name="Mangelson H."/>
            <person name="Liachko I."/>
            <person name="Sullivan S."/>
            <person name="Sone E.D."/>
            <person name="Koren S."/>
            <person name="Silverstein K.A.T."/>
            <person name="Beckman K.B."/>
            <person name="Gohl D.M."/>
        </authorList>
    </citation>
    <scope>NUCLEOTIDE SEQUENCE</scope>
    <source>
        <strain evidence="2">Duluth1</strain>
        <tissue evidence="2">Whole animal</tissue>
    </source>
</reference>
<evidence type="ECO:0000259" key="1">
    <source>
        <dbReference type="Pfam" id="PF07714"/>
    </source>
</evidence>
<organism evidence="2 3">
    <name type="scientific">Dreissena polymorpha</name>
    <name type="common">Zebra mussel</name>
    <name type="synonym">Mytilus polymorpha</name>
    <dbReference type="NCBI Taxonomy" id="45954"/>
    <lineage>
        <taxon>Eukaryota</taxon>
        <taxon>Metazoa</taxon>
        <taxon>Spiralia</taxon>
        <taxon>Lophotrochozoa</taxon>
        <taxon>Mollusca</taxon>
        <taxon>Bivalvia</taxon>
        <taxon>Autobranchia</taxon>
        <taxon>Heteroconchia</taxon>
        <taxon>Euheterodonta</taxon>
        <taxon>Imparidentia</taxon>
        <taxon>Neoheterodontei</taxon>
        <taxon>Myida</taxon>
        <taxon>Dreissenoidea</taxon>
        <taxon>Dreissenidae</taxon>
        <taxon>Dreissena</taxon>
    </lineage>
</organism>
<name>A0A9D4N216_DREPO</name>
<keyword evidence="3" id="KW-1185">Reference proteome</keyword>
<evidence type="ECO:0000313" key="3">
    <source>
        <dbReference type="Proteomes" id="UP000828390"/>
    </source>
</evidence>
<reference evidence="2" key="2">
    <citation type="submission" date="2020-11" db="EMBL/GenBank/DDBJ databases">
        <authorList>
            <person name="McCartney M.A."/>
            <person name="Auch B."/>
            <person name="Kono T."/>
            <person name="Mallez S."/>
            <person name="Becker A."/>
            <person name="Gohl D.M."/>
            <person name="Silverstein K.A.T."/>
            <person name="Koren S."/>
            <person name="Bechman K.B."/>
            <person name="Herman A."/>
            <person name="Abrahante J.E."/>
            <person name="Garbe J."/>
        </authorList>
    </citation>
    <scope>NUCLEOTIDE SEQUENCE</scope>
    <source>
        <strain evidence="2">Duluth1</strain>
        <tissue evidence="2">Whole animal</tissue>
    </source>
</reference>
<gene>
    <name evidence="2" type="ORF">DPMN_012233</name>
</gene>
<dbReference type="Pfam" id="PF07714">
    <property type="entry name" value="PK_Tyr_Ser-Thr"/>
    <property type="match status" value="1"/>
</dbReference>
<dbReference type="GO" id="GO:0004672">
    <property type="term" value="F:protein kinase activity"/>
    <property type="evidence" value="ECO:0007669"/>
    <property type="project" value="InterPro"/>
</dbReference>
<dbReference type="AlphaFoldDB" id="A0A9D4N216"/>
<dbReference type="EMBL" id="JAIWYP010000001">
    <property type="protein sequence ID" value="KAH3888202.1"/>
    <property type="molecule type" value="Genomic_DNA"/>
</dbReference>
<dbReference type="SUPFAM" id="SSF56112">
    <property type="entry name" value="Protein kinase-like (PK-like)"/>
    <property type="match status" value="1"/>
</dbReference>
<comment type="caution">
    <text evidence="2">The sequence shown here is derived from an EMBL/GenBank/DDBJ whole genome shotgun (WGS) entry which is preliminary data.</text>
</comment>
<dbReference type="InterPro" id="IPR001245">
    <property type="entry name" value="Ser-Thr/Tyr_kinase_cat_dom"/>
</dbReference>
<evidence type="ECO:0000313" key="2">
    <source>
        <dbReference type="EMBL" id="KAH3888202.1"/>
    </source>
</evidence>
<dbReference type="Gene3D" id="1.10.510.10">
    <property type="entry name" value="Transferase(Phosphotransferase) domain 1"/>
    <property type="match status" value="1"/>
</dbReference>
<feature type="domain" description="Serine-threonine/tyrosine-protein kinase catalytic" evidence="1">
    <location>
        <begin position="18"/>
        <end position="64"/>
    </location>
</feature>
<dbReference type="PANTHER" id="PTHR12984">
    <property type="entry name" value="SCY1-RELATED S/T PROTEIN KINASE-LIKE"/>
    <property type="match status" value="1"/>
</dbReference>